<evidence type="ECO:0000313" key="3">
    <source>
        <dbReference type="Proteomes" id="UP000638848"/>
    </source>
</evidence>
<accession>A0A917H7F0</accession>
<dbReference type="Proteomes" id="UP000638848">
    <property type="component" value="Unassembled WGS sequence"/>
</dbReference>
<reference evidence="2" key="1">
    <citation type="journal article" date="2014" name="Int. J. Syst. Evol. Microbiol.">
        <title>Complete genome sequence of Corynebacterium casei LMG S-19264T (=DSM 44701T), isolated from a smear-ripened cheese.</title>
        <authorList>
            <consortium name="US DOE Joint Genome Institute (JGI-PGF)"/>
            <person name="Walter F."/>
            <person name="Albersmeier A."/>
            <person name="Kalinowski J."/>
            <person name="Ruckert C."/>
        </authorList>
    </citation>
    <scope>NUCLEOTIDE SEQUENCE</scope>
    <source>
        <strain evidence="2">CGMCC 1.12187</strain>
    </source>
</reference>
<organism evidence="2 3">
    <name type="scientific">Kocuria dechangensis</name>
    <dbReference type="NCBI Taxonomy" id="1176249"/>
    <lineage>
        <taxon>Bacteria</taxon>
        <taxon>Bacillati</taxon>
        <taxon>Actinomycetota</taxon>
        <taxon>Actinomycetes</taxon>
        <taxon>Micrococcales</taxon>
        <taxon>Micrococcaceae</taxon>
        <taxon>Kocuria</taxon>
    </lineage>
</organism>
<proteinExistence type="predicted"/>
<reference evidence="2" key="2">
    <citation type="submission" date="2020-09" db="EMBL/GenBank/DDBJ databases">
        <authorList>
            <person name="Sun Q."/>
            <person name="Zhou Y."/>
        </authorList>
    </citation>
    <scope>NUCLEOTIDE SEQUENCE</scope>
    <source>
        <strain evidence="2">CGMCC 1.12187</strain>
    </source>
</reference>
<evidence type="ECO:0000313" key="2">
    <source>
        <dbReference type="EMBL" id="GGG69453.1"/>
    </source>
</evidence>
<keyword evidence="3" id="KW-1185">Reference proteome</keyword>
<feature type="region of interest" description="Disordered" evidence="1">
    <location>
        <begin position="1"/>
        <end position="23"/>
    </location>
</feature>
<dbReference type="AlphaFoldDB" id="A0A917H7F0"/>
<name>A0A917H7F0_9MICC</name>
<dbReference type="EMBL" id="BMEQ01000034">
    <property type="protein sequence ID" value="GGG69453.1"/>
    <property type="molecule type" value="Genomic_DNA"/>
</dbReference>
<dbReference type="RefSeq" id="WP_229741967.1">
    <property type="nucleotide sequence ID" value="NZ_BMEQ01000034.1"/>
</dbReference>
<comment type="caution">
    <text evidence="2">The sequence shown here is derived from an EMBL/GenBank/DDBJ whole genome shotgun (WGS) entry which is preliminary data.</text>
</comment>
<sequence length="149" mass="16785">MSTEQQVQQLLWHGRRRRRRQDRETALQQQQQHQISNPAHAAVDCRNVHRAWDLRPGDCFHGRVIVAVRGVVGLASSPVAVLSFTGEDSEHPVHTRIGAAHPDVESGCDDVWRAARAWVRSHGLREGEAVDLELLRTEVLGSLDRERPA</sequence>
<protein>
    <submittedName>
        <fullName evidence="2">Uncharacterized protein</fullName>
    </submittedName>
</protein>
<evidence type="ECO:0000256" key="1">
    <source>
        <dbReference type="SAM" id="MobiDB-lite"/>
    </source>
</evidence>
<gene>
    <name evidence="2" type="ORF">GCM10011374_37340</name>
</gene>